<dbReference type="EMBL" id="BK032544">
    <property type="protein sequence ID" value="DAF46780.1"/>
    <property type="molecule type" value="Genomic_DNA"/>
</dbReference>
<reference evidence="1" key="1">
    <citation type="journal article" date="2021" name="Proc. Natl. Acad. Sci. U.S.A.">
        <title>A Catalog of Tens of Thousands of Viruses from Human Metagenomes Reveals Hidden Associations with Chronic Diseases.</title>
        <authorList>
            <person name="Tisza M.J."/>
            <person name="Buck C.B."/>
        </authorList>
    </citation>
    <scope>NUCLEOTIDE SEQUENCE</scope>
    <source>
        <strain evidence="1">Ctj0M16</strain>
    </source>
</reference>
<dbReference type="InterPro" id="IPR053745">
    <property type="entry name" value="Viral_Tail_Comp_sf"/>
</dbReference>
<name>A0A8S5S6W2_9CAUD</name>
<proteinExistence type="predicted"/>
<dbReference type="Gene3D" id="3.30.2000.30">
    <property type="match status" value="1"/>
</dbReference>
<protein>
    <submittedName>
        <fullName evidence="1">Uncharacterized protein</fullName>
    </submittedName>
</protein>
<accession>A0A8S5S6W2</accession>
<organism evidence="1">
    <name type="scientific">Siphoviridae sp. ctj0M16</name>
    <dbReference type="NCBI Taxonomy" id="2827918"/>
    <lineage>
        <taxon>Viruses</taxon>
        <taxon>Duplodnaviria</taxon>
        <taxon>Heunggongvirae</taxon>
        <taxon>Uroviricota</taxon>
        <taxon>Caudoviricetes</taxon>
    </lineage>
</organism>
<sequence length="130" mass="14529">MKSPDQALYDYVFAQSTLKGYTTYDHLPMSSENAAYPFVVVDTVQTAPIATKTGYSAQLSIMIHVWASGDDRIVASTMTSNLLQMLGFTDFETNDYAFAPRNQQSQMMQDTSVPDIVLWHGVDTLVFDLK</sequence>
<evidence type="ECO:0000313" key="1">
    <source>
        <dbReference type="EMBL" id="DAF46780.1"/>
    </source>
</evidence>